<sequence>MFLKLSNSLWVREPHKELSHIVFNCFPFLAPIKHQLEVSF</sequence>
<accession>A0A0A9HRP7</accession>
<dbReference type="EMBL" id="GBRH01162328">
    <property type="protein sequence ID" value="JAE35568.1"/>
    <property type="molecule type" value="Transcribed_RNA"/>
</dbReference>
<evidence type="ECO:0000313" key="1">
    <source>
        <dbReference type="EMBL" id="JAE35568.1"/>
    </source>
</evidence>
<dbReference type="AlphaFoldDB" id="A0A0A9HRP7"/>
<organism evidence="1">
    <name type="scientific">Arundo donax</name>
    <name type="common">Giant reed</name>
    <name type="synonym">Donax arundinaceus</name>
    <dbReference type="NCBI Taxonomy" id="35708"/>
    <lineage>
        <taxon>Eukaryota</taxon>
        <taxon>Viridiplantae</taxon>
        <taxon>Streptophyta</taxon>
        <taxon>Embryophyta</taxon>
        <taxon>Tracheophyta</taxon>
        <taxon>Spermatophyta</taxon>
        <taxon>Magnoliopsida</taxon>
        <taxon>Liliopsida</taxon>
        <taxon>Poales</taxon>
        <taxon>Poaceae</taxon>
        <taxon>PACMAD clade</taxon>
        <taxon>Arundinoideae</taxon>
        <taxon>Arundineae</taxon>
        <taxon>Arundo</taxon>
    </lineage>
</organism>
<name>A0A0A9HRP7_ARUDO</name>
<reference evidence="1" key="2">
    <citation type="journal article" date="2015" name="Data Brief">
        <title>Shoot transcriptome of the giant reed, Arundo donax.</title>
        <authorList>
            <person name="Barrero R.A."/>
            <person name="Guerrero F.D."/>
            <person name="Moolhuijzen P."/>
            <person name="Goolsby J.A."/>
            <person name="Tidwell J."/>
            <person name="Bellgard S.E."/>
            <person name="Bellgard M.I."/>
        </authorList>
    </citation>
    <scope>NUCLEOTIDE SEQUENCE</scope>
    <source>
        <tissue evidence="1">Shoot tissue taken approximately 20 cm above the soil surface</tissue>
    </source>
</reference>
<reference evidence="1" key="1">
    <citation type="submission" date="2014-09" db="EMBL/GenBank/DDBJ databases">
        <authorList>
            <person name="Magalhaes I.L.F."/>
            <person name="Oliveira U."/>
            <person name="Santos F.R."/>
            <person name="Vidigal T.H.D.A."/>
            <person name="Brescovit A.D."/>
            <person name="Santos A.J."/>
        </authorList>
    </citation>
    <scope>NUCLEOTIDE SEQUENCE</scope>
    <source>
        <tissue evidence="1">Shoot tissue taken approximately 20 cm above the soil surface</tissue>
    </source>
</reference>
<proteinExistence type="predicted"/>
<protein>
    <submittedName>
        <fullName evidence="1">Uncharacterized protein</fullName>
    </submittedName>
</protein>